<evidence type="ECO:0000313" key="2">
    <source>
        <dbReference type="EMBL" id="GAI17241.1"/>
    </source>
</evidence>
<dbReference type="InterPro" id="IPR016187">
    <property type="entry name" value="CTDL_fold"/>
</dbReference>
<dbReference type="EMBL" id="BARV01006832">
    <property type="protein sequence ID" value="GAI17241.1"/>
    <property type="molecule type" value="Genomic_DNA"/>
</dbReference>
<dbReference type="AlphaFoldDB" id="X1MGN2"/>
<dbReference type="InterPro" id="IPR005532">
    <property type="entry name" value="SUMF_dom"/>
</dbReference>
<feature type="domain" description="Sulfatase-modifying factor enzyme-like" evidence="1">
    <location>
        <begin position="91"/>
        <end position="348"/>
    </location>
</feature>
<dbReference type="Pfam" id="PF03781">
    <property type="entry name" value="FGE-sulfatase"/>
    <property type="match status" value="1"/>
</dbReference>
<name>X1MGN2_9ZZZZ</name>
<accession>X1MGN2</accession>
<gene>
    <name evidence="2" type="ORF">S06H3_13982</name>
</gene>
<reference evidence="2" key="1">
    <citation type="journal article" date="2014" name="Front. Microbiol.">
        <title>High frequency of phylogenetically diverse reductive dehalogenase-homologous genes in deep subseafloor sedimentary metagenomes.</title>
        <authorList>
            <person name="Kawai M."/>
            <person name="Futagami T."/>
            <person name="Toyoda A."/>
            <person name="Takaki Y."/>
            <person name="Nishi S."/>
            <person name="Hori S."/>
            <person name="Arai W."/>
            <person name="Tsubouchi T."/>
            <person name="Morono Y."/>
            <person name="Uchiyama I."/>
            <person name="Ito T."/>
            <person name="Fujiyama A."/>
            <person name="Inagaki F."/>
            <person name="Takami H."/>
        </authorList>
    </citation>
    <scope>NUCLEOTIDE SEQUENCE</scope>
    <source>
        <strain evidence="2">Expedition CK06-06</strain>
    </source>
</reference>
<dbReference type="SUPFAM" id="SSF56436">
    <property type="entry name" value="C-type lectin-like"/>
    <property type="match status" value="1"/>
</dbReference>
<feature type="non-terminal residue" evidence="2">
    <location>
        <position position="1"/>
    </location>
</feature>
<dbReference type="GO" id="GO:0120147">
    <property type="term" value="F:formylglycine-generating oxidase activity"/>
    <property type="evidence" value="ECO:0007669"/>
    <property type="project" value="TreeGrafter"/>
</dbReference>
<sequence>IVIEYDINDRGISKDCPAYVFIRYSRDSGTTWELLPMECLRGNGYGLVESPGHKKNIWWGTSETSFKELGETGETRFVDISQLKFRIRGIKMVRVPGGEFKMKSIPGGGYDESKNQKPICALPLFYIAKYETTVAMYADYLNEIGREGAGWNKRMSDSHRCGIIRTGSAPNFTYSVKPGSPRGDAPWRKNYPVTYVSWYDAAAFLRWCGLRLPSEAEWEKALRGGIYLDGDKTKQRKNPLPERKYSWGNESPNAGGVYRCNCDGDDDGFAYTAPVGSFDKFNGPYGACDMAGNVAEWTLDWYSTPYHTGLDGFRMVRGGSWMAVPFACDAITGATQLPLKESSIMGFRAGCGVRQITLTNH</sequence>
<dbReference type="Gene3D" id="3.90.1580.10">
    <property type="entry name" value="paralog of FGE (formylglycine-generating enzyme)"/>
    <property type="match status" value="1"/>
</dbReference>
<dbReference type="InterPro" id="IPR042095">
    <property type="entry name" value="SUMF_sf"/>
</dbReference>
<dbReference type="InterPro" id="IPR051043">
    <property type="entry name" value="Sulfatase_Mod_Factor_Kinase"/>
</dbReference>
<comment type="caution">
    <text evidence="2">The sequence shown here is derived from an EMBL/GenBank/DDBJ whole genome shotgun (WGS) entry which is preliminary data.</text>
</comment>
<protein>
    <recommendedName>
        <fullName evidence="1">Sulfatase-modifying factor enzyme-like domain-containing protein</fullName>
    </recommendedName>
</protein>
<organism evidence="2">
    <name type="scientific">marine sediment metagenome</name>
    <dbReference type="NCBI Taxonomy" id="412755"/>
    <lineage>
        <taxon>unclassified sequences</taxon>
        <taxon>metagenomes</taxon>
        <taxon>ecological metagenomes</taxon>
    </lineage>
</organism>
<proteinExistence type="predicted"/>
<dbReference type="PANTHER" id="PTHR23150:SF19">
    <property type="entry name" value="FORMYLGLYCINE-GENERATING ENZYME"/>
    <property type="match status" value="1"/>
</dbReference>
<dbReference type="PANTHER" id="PTHR23150">
    <property type="entry name" value="SULFATASE MODIFYING FACTOR 1, 2"/>
    <property type="match status" value="1"/>
</dbReference>
<evidence type="ECO:0000259" key="1">
    <source>
        <dbReference type="Pfam" id="PF03781"/>
    </source>
</evidence>